<comment type="cofactor">
    <cofactor evidence="6">
        <name>FMN</name>
        <dbReference type="ChEBI" id="CHEBI:58210"/>
    </cofactor>
</comment>
<dbReference type="InterPro" id="IPR010209">
    <property type="entry name" value="Ion_transpt_RnfG/RsxG"/>
</dbReference>
<comment type="similarity">
    <text evidence="6">Belongs to the RnfG family.</text>
</comment>
<evidence type="ECO:0000256" key="2">
    <source>
        <dbReference type="ARBA" id="ARBA00022553"/>
    </source>
</evidence>
<evidence type="ECO:0000256" key="5">
    <source>
        <dbReference type="ARBA" id="ARBA00022982"/>
    </source>
</evidence>
<evidence type="ECO:0000256" key="4">
    <source>
        <dbReference type="ARBA" id="ARBA00022643"/>
    </source>
</evidence>
<keyword evidence="10" id="KW-1185">Reference proteome</keyword>
<dbReference type="Pfam" id="PF04205">
    <property type="entry name" value="FMN_bind"/>
    <property type="match status" value="1"/>
</dbReference>
<keyword evidence="2 6" id="KW-0597">Phosphoprotein</keyword>
<keyword evidence="3 6" id="KW-0285">Flavoprotein</keyword>
<dbReference type="EMBL" id="PVNO01000027">
    <property type="protein sequence ID" value="PRO68120.1"/>
    <property type="molecule type" value="Genomic_DNA"/>
</dbReference>
<evidence type="ECO:0000259" key="8">
    <source>
        <dbReference type="SMART" id="SM00900"/>
    </source>
</evidence>
<keyword evidence="6 7" id="KW-1133">Transmembrane helix</keyword>
<evidence type="ECO:0000256" key="7">
    <source>
        <dbReference type="SAM" id="Phobius"/>
    </source>
</evidence>
<keyword evidence="4 6" id="KW-0288">FMN</keyword>
<accession>A0ABX5CKN3</accession>
<evidence type="ECO:0000313" key="10">
    <source>
        <dbReference type="Proteomes" id="UP000239539"/>
    </source>
</evidence>
<gene>
    <name evidence="6" type="primary">rnfG</name>
    <name evidence="9" type="ORF">C6Y39_13785</name>
</gene>
<proteinExistence type="inferred from homology"/>
<dbReference type="EC" id="7.-.-.-" evidence="6"/>
<dbReference type="Proteomes" id="UP000239539">
    <property type="component" value="Unassembled WGS sequence"/>
</dbReference>
<keyword evidence="6 7" id="KW-0472">Membrane</keyword>
<keyword evidence="6 7" id="KW-0812">Transmembrane</keyword>
<evidence type="ECO:0000256" key="6">
    <source>
        <dbReference type="HAMAP-Rule" id="MF_00479"/>
    </source>
</evidence>
<keyword evidence="6" id="KW-1003">Cell membrane</keyword>
<keyword evidence="6" id="KW-0997">Cell inner membrane</keyword>
<evidence type="ECO:0000256" key="3">
    <source>
        <dbReference type="ARBA" id="ARBA00022630"/>
    </source>
</evidence>
<feature type="modified residue" description="FMN phosphoryl threonine" evidence="6">
    <location>
        <position position="203"/>
    </location>
</feature>
<comment type="subunit">
    <text evidence="6">The complex is composed of six subunits: RnfA, RnfB, RnfC, RnfD, RnfE and RnfG.</text>
</comment>
<comment type="subcellular location">
    <subcellularLocation>
        <location evidence="6">Cell inner membrane</location>
        <topology evidence="6">Single-pass membrane protein</topology>
    </subcellularLocation>
</comment>
<dbReference type="NCBIfam" id="TIGR01947">
    <property type="entry name" value="rnfG"/>
    <property type="match status" value="1"/>
</dbReference>
<keyword evidence="5 6" id="KW-0249">Electron transport</keyword>
<keyword evidence="6" id="KW-1278">Translocase</keyword>
<feature type="domain" description="FMN-binding" evidence="8">
    <location>
        <begin position="101"/>
        <end position="220"/>
    </location>
</feature>
<dbReference type="RefSeq" id="WP_105931834.1">
    <property type="nucleotide sequence ID" value="NZ_PVNO01000027.1"/>
</dbReference>
<keyword evidence="1 6" id="KW-0813">Transport</keyword>
<name>A0ABX5CKN3_9ALTE</name>
<reference evidence="10" key="1">
    <citation type="journal article" date="2020" name="Int. J. Syst. Evol. Microbiol.">
        <title>Alteromonas alba sp. nov., a marine bacterium isolated from the seawater of the West Pacific Ocean.</title>
        <authorList>
            <person name="Sun C."/>
            <person name="Wu Y.-H."/>
            <person name="Xamxidin M."/>
            <person name="Cheng H."/>
            <person name="Xu X.-W."/>
        </authorList>
    </citation>
    <scope>NUCLEOTIDE SEQUENCE [LARGE SCALE GENOMIC DNA]</scope>
    <source>
        <strain evidence="10">9a2</strain>
    </source>
</reference>
<dbReference type="PANTHER" id="PTHR36118">
    <property type="entry name" value="ION-TRANSLOCATING OXIDOREDUCTASE COMPLEX SUBUNIT G"/>
    <property type="match status" value="1"/>
</dbReference>
<organism evidence="9 10">
    <name type="scientific">Alteromonas gracilis</name>
    <dbReference type="NCBI Taxonomy" id="1479524"/>
    <lineage>
        <taxon>Bacteria</taxon>
        <taxon>Pseudomonadati</taxon>
        <taxon>Pseudomonadota</taxon>
        <taxon>Gammaproteobacteria</taxon>
        <taxon>Alteromonadales</taxon>
        <taxon>Alteromonadaceae</taxon>
        <taxon>Alteromonas/Salinimonas group</taxon>
        <taxon>Alteromonas</taxon>
    </lineage>
</organism>
<comment type="caution">
    <text evidence="9">The sequence shown here is derived from an EMBL/GenBank/DDBJ whole genome shotgun (WGS) entry which is preliminary data.</text>
</comment>
<comment type="function">
    <text evidence="6">Part of a membrane-bound complex that couples electron transfer with translocation of ions across the membrane.</text>
</comment>
<dbReference type="InterPro" id="IPR007329">
    <property type="entry name" value="FMN-bd"/>
</dbReference>
<dbReference type="PIRSF" id="PIRSF006091">
    <property type="entry name" value="E_trnsport_RnfG"/>
    <property type="match status" value="1"/>
</dbReference>
<dbReference type="SMART" id="SM00900">
    <property type="entry name" value="FMN_bind"/>
    <property type="match status" value="1"/>
</dbReference>
<sequence>MMKDSLTKNGLMLGAFAVVTTALISLTFYGTKDKIEQQKQQKLLSVLNEVVPSEFHDNPLYANCTQVTATELGAKKAHKVYRATLNGKPSALVLEATAPDGYSGDIDLVVGVSVNAPEFLDSKDNEGVNKVTQDERKPFENKMTVLGVRVIEHKETPGLGDKIELAVSNWITTFSDRSFSNDNLAPWQVKKDGGEFDQFTGATITPRAVVGAVREALLYAQANQSALFSAPNTCQRNDNANTAEPNDIYEAHPQQVEEL</sequence>
<protein>
    <recommendedName>
        <fullName evidence="6">Ion-translocating oxidoreductase complex subunit G</fullName>
        <ecNumber evidence="6">7.-.-.-</ecNumber>
    </recommendedName>
    <alternativeName>
        <fullName evidence="6">Rnf electron transport complex subunit G</fullName>
    </alternativeName>
</protein>
<feature type="transmembrane region" description="Helical" evidence="7">
    <location>
        <begin position="12"/>
        <end position="31"/>
    </location>
</feature>
<evidence type="ECO:0000256" key="1">
    <source>
        <dbReference type="ARBA" id="ARBA00022448"/>
    </source>
</evidence>
<evidence type="ECO:0000313" key="9">
    <source>
        <dbReference type="EMBL" id="PRO68120.1"/>
    </source>
</evidence>
<dbReference type="PANTHER" id="PTHR36118:SF1">
    <property type="entry name" value="ION-TRANSLOCATING OXIDOREDUCTASE COMPLEX SUBUNIT G"/>
    <property type="match status" value="1"/>
</dbReference>
<dbReference type="HAMAP" id="MF_00479">
    <property type="entry name" value="RsxG_RnfG"/>
    <property type="match status" value="1"/>
</dbReference>